<evidence type="ECO:0000256" key="2">
    <source>
        <dbReference type="ARBA" id="ARBA00022448"/>
    </source>
</evidence>
<protein>
    <submittedName>
        <fullName evidence="9">Outer membrane protein</fullName>
    </submittedName>
</protein>
<dbReference type="InterPro" id="IPR023996">
    <property type="entry name" value="TonB-dep_OMP_SusC/RagA"/>
</dbReference>
<dbReference type="Proteomes" id="UP000061587">
    <property type="component" value="Chromosome"/>
</dbReference>
<evidence type="ECO:0000256" key="5">
    <source>
        <dbReference type="ARBA" id="ARBA00023136"/>
    </source>
</evidence>
<gene>
    <name evidence="9" type="ORF">BvMPK_4046</name>
</gene>
<keyword evidence="2 7" id="KW-0813">Transport</keyword>
<evidence type="ECO:0000259" key="8">
    <source>
        <dbReference type="Pfam" id="PF07715"/>
    </source>
</evidence>
<dbReference type="SUPFAM" id="SSF56935">
    <property type="entry name" value="Porins"/>
    <property type="match status" value="1"/>
</dbReference>
<dbReference type="NCBIfam" id="TIGR04057">
    <property type="entry name" value="SusC_RagA_signa"/>
    <property type="match status" value="1"/>
</dbReference>
<sequence length="907" mass="101710">MNIKMQPDTQTLDEVVVIGYGTVKKRDLTGAVASVKSEDIVRMPTSNVLEAIQGQVAGLDITRSSGEAGSGVNMTLRGTRSINGDNSPLFIIDGMEGSYDELNPNDIASIEVLKDASSTAVYGAAGANGVIIITTKTPKKDKFSIDLDAYYGWNVISSFPEVNRGEDYINFRREAQRTVGAWNSPADDGNLFPSYMQKYIDNNQWVDWFDLASQTGITNSYNLSTSYSNDRVTSYFSLGYYNLEGLLKGDELERYSARAKIDFKANEMVKYGLNLYAMYSENDKRYSRIWNRILCMPPLGTPYDEDGNLVDYPLGDGNMNPLADMGEDQYVNNVKTLSVAPQIYVELTPLKGLSFKSLLGGYFRNMKESKYTGTKSYQGLESGLVQATIPNTFTYNYKWQNILTYNFKIKEDHDFTITGVTEWSKDQKEKATATANKFDTDSYLYHNLGAATGTPTVSSSYVGSQKMSYVARINYSYKGRYLLTLSSRWDGSSILADGNKWDMFPAGAIAWRISDEPFMQNVKAVSNLKLRASYGVTGNAGASEYATLDYSRTGIIGFQDVGVPYSGYSQSIANKSLGWEKSYMTDLGFDLGLFSDRLNVAFDWYRTDTKDILFEKNLPYATGGYGSSPFKIWSNVGETRNTGVELSITSRNFVGPEFQWSTTLAFSTNKEEVIKTTSEGPLQFGDYYLIPGEAIKTYYGYKYAGIWGTAEAEEAAKYSQKPGQVHIAENGTPDYKLNANDYYVLGSATPKWSGSLLNNFNYKNFDLSILLIARWDWTIPYGLTGWYRTDGLTPSPTVCDYWTPENQSARYPRPDASITNGQDPYQQWANYFDGSYLKVKTISLGYTFPKKWLNAVKIDRMRVYFTANNPFIFTKCDYLKNYDPEKGGNDDDAPLSKQYVFGVNISF</sequence>
<organism evidence="9 10">
    <name type="scientific">Phocaeicola vulgatus</name>
    <name type="common">Bacteroides vulgatus</name>
    <dbReference type="NCBI Taxonomy" id="821"/>
    <lineage>
        <taxon>Bacteria</taxon>
        <taxon>Pseudomonadati</taxon>
        <taxon>Bacteroidota</taxon>
        <taxon>Bacteroidia</taxon>
        <taxon>Bacteroidales</taxon>
        <taxon>Bacteroidaceae</taxon>
        <taxon>Phocaeicola</taxon>
    </lineage>
</organism>
<evidence type="ECO:0000256" key="4">
    <source>
        <dbReference type="ARBA" id="ARBA00022692"/>
    </source>
</evidence>
<feature type="domain" description="TonB-dependent receptor plug" evidence="8">
    <location>
        <begin position="24"/>
        <end position="130"/>
    </location>
</feature>
<dbReference type="Gene3D" id="2.170.130.10">
    <property type="entry name" value="TonB-dependent receptor, plug domain"/>
    <property type="match status" value="1"/>
</dbReference>
<keyword evidence="4 7" id="KW-0812">Transmembrane</keyword>
<reference evidence="9 10" key="2">
    <citation type="journal article" date="2016" name="Genome Biol. Evol.">
        <title>Extensive mobilome-driven genome diversification in mouse gut-associated Bacteroides vulgatus mpk.</title>
        <authorList>
            <person name="Lange A."/>
            <person name="Beier S."/>
            <person name="Steimle A."/>
            <person name="Autenrieth I.B."/>
            <person name="Huson D.H."/>
            <person name="Frick J.S."/>
        </authorList>
    </citation>
    <scope>NUCLEOTIDE SEQUENCE [LARGE SCALE GENOMIC DNA]</scope>
    <source>
        <strain evidence="10">mpk</strain>
    </source>
</reference>
<proteinExistence type="inferred from homology"/>
<accession>A0A0P0M5P9</accession>
<name>A0A0P0M5P9_PHOVU</name>
<evidence type="ECO:0000256" key="1">
    <source>
        <dbReference type="ARBA" id="ARBA00004571"/>
    </source>
</evidence>
<dbReference type="Gene3D" id="2.40.170.20">
    <property type="entry name" value="TonB-dependent receptor, beta-barrel domain"/>
    <property type="match status" value="1"/>
</dbReference>
<comment type="subcellular location">
    <subcellularLocation>
        <location evidence="1 7">Cell outer membrane</location>
        <topology evidence="1 7">Multi-pass membrane protein</topology>
    </subcellularLocation>
</comment>
<keyword evidence="6 7" id="KW-0998">Cell outer membrane</keyword>
<dbReference type="InterPro" id="IPR039426">
    <property type="entry name" value="TonB-dep_rcpt-like"/>
</dbReference>
<dbReference type="EMBL" id="CP013020">
    <property type="protein sequence ID" value="ALK86598.1"/>
    <property type="molecule type" value="Genomic_DNA"/>
</dbReference>
<evidence type="ECO:0000256" key="6">
    <source>
        <dbReference type="ARBA" id="ARBA00023237"/>
    </source>
</evidence>
<evidence type="ECO:0000256" key="3">
    <source>
        <dbReference type="ARBA" id="ARBA00022452"/>
    </source>
</evidence>
<reference evidence="10" key="1">
    <citation type="submission" date="2015-10" db="EMBL/GenBank/DDBJ databases">
        <title>Extensive mobilome-driven genome diversification in gut-associated Bacteroides vulgatus mpk.</title>
        <authorList>
            <person name="Beier S."/>
            <person name="Lange A."/>
            <person name="Huson D.H."/>
            <person name="Frick J.-S."/>
            <person name="Autenrieth I.B."/>
        </authorList>
    </citation>
    <scope>NUCLEOTIDE SEQUENCE [LARGE SCALE GENOMIC DNA]</scope>
    <source>
        <strain evidence="10">mpk</strain>
    </source>
</reference>
<keyword evidence="5 7" id="KW-0472">Membrane</keyword>
<evidence type="ECO:0000313" key="10">
    <source>
        <dbReference type="Proteomes" id="UP000061587"/>
    </source>
</evidence>
<evidence type="ECO:0000256" key="7">
    <source>
        <dbReference type="PROSITE-ProRule" id="PRU01360"/>
    </source>
</evidence>
<dbReference type="AlphaFoldDB" id="A0A0P0M5P9"/>
<dbReference type="InterPro" id="IPR012910">
    <property type="entry name" value="Plug_dom"/>
</dbReference>
<dbReference type="FunFam" id="2.170.130.10:FF:000008">
    <property type="entry name" value="SusC/RagA family TonB-linked outer membrane protein"/>
    <property type="match status" value="1"/>
</dbReference>
<evidence type="ECO:0000313" key="9">
    <source>
        <dbReference type="EMBL" id="ALK86598.1"/>
    </source>
</evidence>
<keyword evidence="3 7" id="KW-1134">Transmembrane beta strand</keyword>
<dbReference type="InterPro" id="IPR036942">
    <property type="entry name" value="Beta-barrel_TonB_sf"/>
</dbReference>
<dbReference type="InterPro" id="IPR023997">
    <property type="entry name" value="TonB-dep_OMP_SusC/RagA_CS"/>
</dbReference>
<dbReference type="PATRIC" id="fig|821.40.peg.4858"/>
<comment type="similarity">
    <text evidence="7">Belongs to the TonB-dependent receptor family.</text>
</comment>
<dbReference type="PROSITE" id="PS52016">
    <property type="entry name" value="TONB_DEPENDENT_REC_3"/>
    <property type="match status" value="1"/>
</dbReference>
<dbReference type="GO" id="GO:0009279">
    <property type="term" value="C:cell outer membrane"/>
    <property type="evidence" value="ECO:0007669"/>
    <property type="project" value="UniProtKB-SubCell"/>
</dbReference>
<dbReference type="InterPro" id="IPR037066">
    <property type="entry name" value="Plug_dom_sf"/>
</dbReference>
<dbReference type="NCBIfam" id="TIGR04056">
    <property type="entry name" value="OMP_RagA_SusC"/>
    <property type="match status" value="1"/>
</dbReference>
<dbReference type="Pfam" id="PF07715">
    <property type="entry name" value="Plug"/>
    <property type="match status" value="1"/>
</dbReference>